<dbReference type="CDD" id="cd03801">
    <property type="entry name" value="GT4_PimA-like"/>
    <property type="match status" value="1"/>
</dbReference>
<evidence type="ECO:0000313" key="4">
    <source>
        <dbReference type="EMBL" id="PAQ12255.1"/>
    </source>
</evidence>
<reference evidence="4 5" key="1">
    <citation type="submission" date="2017-08" db="EMBL/GenBank/DDBJ databases">
        <title>Mesorhizobium wenxinae sp. nov., a novel rhizobial species isolated from root nodules of chickpea (Cicer arietinum L.).</title>
        <authorList>
            <person name="Zhang J."/>
        </authorList>
    </citation>
    <scope>NUCLEOTIDE SEQUENCE [LARGE SCALE GENOMIC DNA]</scope>
    <source>
        <strain evidence="4 5">SDW018</strain>
    </source>
</reference>
<keyword evidence="2" id="KW-0808">Transferase</keyword>
<evidence type="ECO:0000256" key="2">
    <source>
        <dbReference type="ARBA" id="ARBA00022679"/>
    </source>
</evidence>
<dbReference type="PANTHER" id="PTHR12526">
    <property type="entry name" value="GLYCOSYLTRANSFERASE"/>
    <property type="match status" value="1"/>
</dbReference>
<dbReference type="Pfam" id="PF13439">
    <property type="entry name" value="Glyco_transf_4"/>
    <property type="match status" value="1"/>
</dbReference>
<dbReference type="Pfam" id="PF13692">
    <property type="entry name" value="Glyco_trans_1_4"/>
    <property type="match status" value="1"/>
</dbReference>
<keyword evidence="1" id="KW-0328">Glycosyltransferase</keyword>
<dbReference type="Gene3D" id="3.40.50.2000">
    <property type="entry name" value="Glycogen Phosphorylase B"/>
    <property type="match status" value="2"/>
</dbReference>
<dbReference type="AlphaFoldDB" id="A0A271LYF0"/>
<dbReference type="SUPFAM" id="SSF53756">
    <property type="entry name" value="UDP-Glycosyltransferase/glycogen phosphorylase"/>
    <property type="match status" value="1"/>
</dbReference>
<name>A0A271LYF0_9HYPH</name>
<dbReference type="GO" id="GO:0016757">
    <property type="term" value="F:glycosyltransferase activity"/>
    <property type="evidence" value="ECO:0007669"/>
    <property type="project" value="UniProtKB-KW"/>
</dbReference>
<organism evidence="4 5">
    <name type="scientific">Mesorhizobium temperatum</name>
    <dbReference type="NCBI Taxonomy" id="241416"/>
    <lineage>
        <taxon>Bacteria</taxon>
        <taxon>Pseudomonadati</taxon>
        <taxon>Pseudomonadota</taxon>
        <taxon>Alphaproteobacteria</taxon>
        <taxon>Hyphomicrobiales</taxon>
        <taxon>Phyllobacteriaceae</taxon>
        <taxon>Mesorhizobium</taxon>
    </lineage>
</organism>
<comment type="caution">
    <text evidence="4">The sequence shown here is derived from an EMBL/GenBank/DDBJ whole genome shotgun (WGS) entry which is preliminary data.</text>
</comment>
<evidence type="ECO:0000256" key="1">
    <source>
        <dbReference type="ARBA" id="ARBA00022676"/>
    </source>
</evidence>
<feature type="domain" description="Glycosyltransferase subfamily 4-like N-terminal" evidence="3">
    <location>
        <begin position="19"/>
        <end position="201"/>
    </location>
</feature>
<gene>
    <name evidence="4" type="ORF">CIT26_01305</name>
</gene>
<dbReference type="PANTHER" id="PTHR12526:SF510">
    <property type="entry name" value="D-INOSITOL 3-PHOSPHATE GLYCOSYLTRANSFERASE"/>
    <property type="match status" value="1"/>
</dbReference>
<keyword evidence="5" id="KW-1185">Reference proteome</keyword>
<accession>A0A271LYF0</accession>
<dbReference type="EMBL" id="NPKJ01000006">
    <property type="protein sequence ID" value="PAQ12255.1"/>
    <property type="molecule type" value="Genomic_DNA"/>
</dbReference>
<proteinExistence type="predicted"/>
<evidence type="ECO:0000259" key="3">
    <source>
        <dbReference type="Pfam" id="PF13439"/>
    </source>
</evidence>
<protein>
    <recommendedName>
        <fullName evidence="3">Glycosyltransferase subfamily 4-like N-terminal domain-containing protein</fullName>
    </recommendedName>
</protein>
<evidence type="ECO:0000313" key="5">
    <source>
        <dbReference type="Proteomes" id="UP000216442"/>
    </source>
</evidence>
<dbReference type="RefSeq" id="WP_095490891.1">
    <property type="nucleotide sequence ID" value="NZ_NPKJ01000006.1"/>
</dbReference>
<dbReference type="InterPro" id="IPR028098">
    <property type="entry name" value="Glyco_trans_4-like_N"/>
</dbReference>
<dbReference type="OrthoDB" id="9807414at2"/>
<sequence length="393" mass="43990">MRVLMVHNFYQIRAGEDSVVREELACLKQNGVDVELFSATNDDIVPVARKISTALGVVYNPHSRRALSRKLAEFSPDVVHIHNFFPLLSPSILDACREAGVPSVMTLHNFRILCPSALLYPDERLRERSLRHACWWTVPKKVYRNSLAGTLALAAMVEFHKRAGTWSRKVDRFIALTDWARRKLVEGGLPAERIVVKPNAVARPPIFGDLRRNGGLFVGRLDEHHKGVATLLEAWKEIDYPLRIIGDGPLAPLVEQSAGERVEYLGRQSRETVLKEMQAAAFLLFPSKGYELFPMTVIEAFASRLPVICSELPWIKGVVEPDVTGLVVPVGNAGALADQVRWALSNRSALEEVAGRAYAAYQEQYTPEANFNRLMAIYEPLVRRPMRAFAAVS</sequence>
<dbReference type="Proteomes" id="UP000216442">
    <property type="component" value="Unassembled WGS sequence"/>
</dbReference>